<keyword evidence="1" id="KW-0812">Transmembrane</keyword>
<evidence type="ECO:0000313" key="2">
    <source>
        <dbReference type="EMBL" id="MBX7489778.1"/>
    </source>
</evidence>
<keyword evidence="3" id="KW-1185">Reference proteome</keyword>
<dbReference type="RefSeq" id="WP_221598849.1">
    <property type="nucleotide sequence ID" value="NZ_JAIGNQ010000004.1"/>
</dbReference>
<evidence type="ECO:0000256" key="1">
    <source>
        <dbReference type="SAM" id="Phobius"/>
    </source>
</evidence>
<organism evidence="2 3">
    <name type="scientific">Qipengyuania pacifica</name>
    <dbReference type="NCBI Taxonomy" id="2860199"/>
    <lineage>
        <taxon>Bacteria</taxon>
        <taxon>Pseudomonadati</taxon>
        <taxon>Pseudomonadota</taxon>
        <taxon>Alphaproteobacteria</taxon>
        <taxon>Sphingomonadales</taxon>
        <taxon>Erythrobacteraceae</taxon>
        <taxon>Qipengyuania</taxon>
    </lineage>
</organism>
<accession>A0ABS7JK73</accession>
<feature type="transmembrane region" description="Helical" evidence="1">
    <location>
        <begin position="104"/>
        <end position="124"/>
    </location>
</feature>
<feature type="transmembrane region" description="Helical" evidence="1">
    <location>
        <begin position="47"/>
        <end position="66"/>
    </location>
</feature>
<gene>
    <name evidence="2" type="ORF">K3177_14815</name>
</gene>
<protein>
    <recommendedName>
        <fullName evidence="4">DUF4345 domain-containing protein</fullName>
    </recommendedName>
</protein>
<keyword evidence="1" id="KW-1133">Transmembrane helix</keyword>
<evidence type="ECO:0000313" key="3">
    <source>
        <dbReference type="Proteomes" id="UP000776651"/>
    </source>
</evidence>
<feature type="transmembrane region" description="Helical" evidence="1">
    <location>
        <begin position="73"/>
        <end position="92"/>
    </location>
</feature>
<proteinExistence type="predicted"/>
<dbReference type="Proteomes" id="UP000776651">
    <property type="component" value="Unassembled WGS sequence"/>
</dbReference>
<comment type="caution">
    <text evidence="2">The sequence shown here is derived from an EMBL/GenBank/DDBJ whole genome shotgun (WGS) entry which is preliminary data.</text>
</comment>
<evidence type="ECO:0008006" key="4">
    <source>
        <dbReference type="Google" id="ProtNLM"/>
    </source>
</evidence>
<sequence length="149" mass="16398">MPFLNRLMMCILAAGMLANGVCMLANPAWWYFHVPTVTGTGPYNQHFVRDIGLVYVLIGAGYAFGVVSLSHRLWAWAAATTWLVGHALFHLWEIGTGLCGSDTILRNWHGVYLPAVMGIVGVAIETTSRRLPSRAERASKVITDQKVDL</sequence>
<name>A0ABS7JK73_9SPHN</name>
<keyword evidence="1" id="KW-0472">Membrane</keyword>
<dbReference type="EMBL" id="JAIGNQ010000004">
    <property type="protein sequence ID" value="MBX7489778.1"/>
    <property type="molecule type" value="Genomic_DNA"/>
</dbReference>
<reference evidence="2 3" key="1">
    <citation type="submission" date="2021-08" db="EMBL/GenBank/DDBJ databases">
        <title>Comparative Genomics Analysis of the Genus Qipengyuania Reveals Extensive Genetic Diversity and Metabolic Versatility, Including the Description of Fifteen Novel Species.</title>
        <authorList>
            <person name="Liu Y."/>
        </authorList>
    </citation>
    <scope>NUCLEOTIDE SEQUENCE [LARGE SCALE GENOMIC DNA]</scope>
    <source>
        <strain evidence="2 3">GH25</strain>
    </source>
</reference>